<feature type="domain" description="PTS EIIA type-2" evidence="14">
    <location>
        <begin position="5"/>
        <end position="149"/>
    </location>
</feature>
<evidence type="ECO:0000256" key="3">
    <source>
        <dbReference type="ARBA" id="ARBA00022448"/>
    </source>
</evidence>
<evidence type="ECO:0000256" key="4">
    <source>
        <dbReference type="ARBA" id="ARBA00022475"/>
    </source>
</evidence>
<keyword evidence="5" id="KW-0597">Phosphoprotein</keyword>
<dbReference type="PROSITE" id="PS51094">
    <property type="entry name" value="PTS_EIIA_TYPE_2"/>
    <property type="match status" value="1"/>
</dbReference>
<feature type="transmembrane region" description="Helical" evidence="13">
    <location>
        <begin position="573"/>
        <end position="595"/>
    </location>
</feature>
<dbReference type="InterPro" id="IPR013014">
    <property type="entry name" value="PTS_EIIC_2"/>
</dbReference>
<dbReference type="InterPro" id="IPR002178">
    <property type="entry name" value="PTS_EIIA_type-2_dom"/>
</dbReference>
<dbReference type="PROSITE" id="PS51104">
    <property type="entry name" value="PTS_EIIC_TYPE_2"/>
    <property type="match status" value="1"/>
</dbReference>
<feature type="domain" description="PTS EIIC type-2" evidence="16">
    <location>
        <begin position="310"/>
        <end position="643"/>
    </location>
</feature>
<dbReference type="InterPro" id="IPR003501">
    <property type="entry name" value="PTS_EIIB_2/3"/>
</dbReference>
<dbReference type="Pfam" id="PF02302">
    <property type="entry name" value="PTS_IIB"/>
    <property type="match status" value="1"/>
</dbReference>
<dbReference type="Gene3D" id="3.40.930.10">
    <property type="entry name" value="Mannitol-specific EII, Chain A"/>
    <property type="match status" value="1"/>
</dbReference>
<feature type="transmembrane region" description="Helical" evidence="13">
    <location>
        <begin position="615"/>
        <end position="636"/>
    </location>
</feature>
<keyword evidence="6" id="KW-0762">Sugar transport</keyword>
<reference evidence="17 18" key="1">
    <citation type="submission" date="2018-02" db="EMBL/GenBank/DDBJ databases">
        <title>Jeotgalibacillus proteolyticum sp. nov. a protease producing bacterium isolated from ocean sediments of Laizhou Bay.</title>
        <authorList>
            <person name="Li Y."/>
        </authorList>
    </citation>
    <scope>NUCLEOTIDE SEQUENCE [LARGE SCALE GENOMIC DNA]</scope>
    <source>
        <strain evidence="17 18">22-7</strain>
    </source>
</reference>
<dbReference type="InterPro" id="IPR016152">
    <property type="entry name" value="PTrfase/Anion_transptr"/>
</dbReference>
<keyword evidence="3" id="KW-0813">Transport</keyword>
<dbReference type="InterPro" id="IPR036095">
    <property type="entry name" value="PTS_EIIB-like_sf"/>
</dbReference>
<dbReference type="InterPro" id="IPR004715">
    <property type="entry name" value="PTS_IIA_fruc"/>
</dbReference>
<dbReference type="SUPFAM" id="SSF55804">
    <property type="entry name" value="Phoshotransferase/anion transport protein"/>
    <property type="match status" value="1"/>
</dbReference>
<dbReference type="GO" id="GO:0090563">
    <property type="term" value="F:protein-phosphocysteine-sugar phosphotransferase activity"/>
    <property type="evidence" value="ECO:0007669"/>
    <property type="project" value="TreeGrafter"/>
</dbReference>
<dbReference type="CDD" id="cd05569">
    <property type="entry name" value="PTS_IIB_fructose"/>
    <property type="match status" value="1"/>
</dbReference>
<dbReference type="FunFam" id="3.40.930.10:FF:000009">
    <property type="entry name" value="PTS system, fructose specific IIABC component"/>
    <property type="match status" value="1"/>
</dbReference>
<dbReference type="InterPro" id="IPR003353">
    <property type="entry name" value="PTS_IIB_fruc"/>
</dbReference>
<dbReference type="InterPro" id="IPR050864">
    <property type="entry name" value="Bacterial_PTS_Sugar_Transport"/>
</dbReference>
<evidence type="ECO:0000256" key="2">
    <source>
        <dbReference type="ARBA" id="ARBA00004496"/>
    </source>
</evidence>
<evidence type="ECO:0000256" key="10">
    <source>
        <dbReference type="ARBA" id="ARBA00022989"/>
    </source>
</evidence>
<feature type="domain" description="PTS EIIB type-2" evidence="15">
    <location>
        <begin position="186"/>
        <end position="281"/>
    </location>
</feature>
<keyword evidence="7" id="KW-0808">Transferase</keyword>
<evidence type="ECO:0000256" key="5">
    <source>
        <dbReference type="ARBA" id="ARBA00022553"/>
    </source>
</evidence>
<evidence type="ECO:0000259" key="15">
    <source>
        <dbReference type="PROSITE" id="PS51099"/>
    </source>
</evidence>
<evidence type="ECO:0000313" key="18">
    <source>
        <dbReference type="Proteomes" id="UP000239047"/>
    </source>
</evidence>
<feature type="transmembrane region" description="Helical" evidence="13">
    <location>
        <begin position="321"/>
        <end position="338"/>
    </location>
</feature>
<feature type="transmembrane region" description="Helical" evidence="13">
    <location>
        <begin position="435"/>
        <end position="453"/>
    </location>
</feature>
<protein>
    <submittedName>
        <fullName evidence="17">PTS fructose transporter subunit IIA</fullName>
    </submittedName>
</protein>
<dbReference type="Proteomes" id="UP000239047">
    <property type="component" value="Unassembled WGS sequence"/>
</dbReference>
<accession>A0A2S5G9M1</accession>
<dbReference type="NCBIfam" id="TIGR00848">
    <property type="entry name" value="fruA"/>
    <property type="match status" value="1"/>
</dbReference>
<evidence type="ECO:0000313" key="17">
    <source>
        <dbReference type="EMBL" id="PPA69688.1"/>
    </source>
</evidence>
<dbReference type="PANTHER" id="PTHR30505">
    <property type="entry name" value="FRUCTOSE-LIKE PERMEASE"/>
    <property type="match status" value="1"/>
</dbReference>
<sequence length="643" mass="67144">MKITELLTKQTIELSLTSTEKQGTINEMVSLLDRAGKLNDAKAYREAIQAREDQTTTGIGEGIAIPHAKTDAVKEPAIAFGRSKAGLDYESLDGQPAHLVFMIAATAGANDTHLQALSRLSVLLLKEEVKQGLLDAKSPDEVISLISYFEDEKEKEEAAENEAENVKSGADQETDVNAAIAPTGKVLAVTGCPTGIAHTYMAADALKNKAKEMNVEIKVETNGSDGAKNVLTAADIEQAVAIIVAADTKVEMDRFKGKHVIEVPVTDGIRKTEQLISRAVKQDAPVYRGSGSSKSEDGEESGGGKGRSGVYKHLMNGVSNMLPFIVGGGILIAASFAFEDQLTGERSPFGDILSYIGGENAFFLIVPVLAAFIAMSIADRPGFAPGMVGGLMAATGGGGFLGGIIAGFLAGYIVVGLKALFKNLPAVFNGLKPVLIYPLLGILATGLIMYWAVQPLSAINQGVINWLGGLGTGNLALLGILLGGMMAIDMGGPINKAAYAFALAVAADGQFGPQAAVMAGGMVPPLGLALATTFFKRKFNEQERKTGVSAYFLGAFFITEGAIPFAAADPLRVIPSAVVGSAIAGGMTLWFDLALRAPHGGIFVFATLEDGLISILLYTLAIAIGAIVTAIMVGLLKKPITQK</sequence>
<keyword evidence="8" id="KW-0598">Phosphotransferase system</keyword>
<comment type="caution">
    <text evidence="17">The sequence shown here is derived from an EMBL/GenBank/DDBJ whole genome shotgun (WGS) entry which is preliminary data.</text>
</comment>
<comment type="subcellular location">
    <subcellularLocation>
        <location evidence="1">Cell inner membrane</location>
        <topology evidence="1">Multi-pass membrane protein</topology>
    </subcellularLocation>
    <subcellularLocation>
        <location evidence="2">Cytoplasm</location>
    </subcellularLocation>
</comment>
<evidence type="ECO:0000256" key="7">
    <source>
        <dbReference type="ARBA" id="ARBA00022679"/>
    </source>
</evidence>
<dbReference type="GO" id="GO:0022877">
    <property type="term" value="F:protein-N(PI)-phosphohistidine-fructose phosphotransferase system transporter activity"/>
    <property type="evidence" value="ECO:0007669"/>
    <property type="project" value="InterPro"/>
</dbReference>
<dbReference type="NCBIfam" id="TIGR01427">
    <property type="entry name" value="PTS_IIC_fructo"/>
    <property type="match status" value="1"/>
</dbReference>
<dbReference type="PROSITE" id="PS00372">
    <property type="entry name" value="PTS_EIIA_TYPE_2_HIS"/>
    <property type="match status" value="1"/>
</dbReference>
<evidence type="ECO:0000256" key="12">
    <source>
        <dbReference type="SAM" id="MobiDB-lite"/>
    </source>
</evidence>
<name>A0A2S5G9M1_9BACL</name>
<dbReference type="CDD" id="cd00211">
    <property type="entry name" value="PTS_IIA_fru"/>
    <property type="match status" value="1"/>
</dbReference>
<feature type="transmembrane region" description="Helical" evidence="13">
    <location>
        <begin position="465"/>
        <end position="488"/>
    </location>
</feature>
<evidence type="ECO:0000256" key="13">
    <source>
        <dbReference type="SAM" id="Phobius"/>
    </source>
</evidence>
<dbReference type="SUPFAM" id="SSF52794">
    <property type="entry name" value="PTS system IIB component-like"/>
    <property type="match status" value="1"/>
</dbReference>
<feature type="transmembrane region" description="Helical" evidence="13">
    <location>
        <begin position="361"/>
        <end position="378"/>
    </location>
</feature>
<dbReference type="InterPro" id="IPR006327">
    <property type="entry name" value="PTS_IIC_fruc"/>
</dbReference>
<dbReference type="EMBL" id="PREZ01000005">
    <property type="protein sequence ID" value="PPA69688.1"/>
    <property type="molecule type" value="Genomic_DNA"/>
</dbReference>
<keyword evidence="18" id="KW-1185">Reference proteome</keyword>
<dbReference type="Pfam" id="PF00359">
    <property type="entry name" value="PTS_EIIA_2"/>
    <property type="match status" value="1"/>
</dbReference>
<dbReference type="OrthoDB" id="9782569at2"/>
<evidence type="ECO:0000256" key="8">
    <source>
        <dbReference type="ARBA" id="ARBA00022683"/>
    </source>
</evidence>
<feature type="transmembrane region" description="Helical" evidence="13">
    <location>
        <begin position="547"/>
        <end position="567"/>
    </location>
</feature>
<dbReference type="GO" id="GO:0005737">
    <property type="term" value="C:cytoplasm"/>
    <property type="evidence" value="ECO:0007669"/>
    <property type="project" value="UniProtKB-SubCell"/>
</dbReference>
<gene>
    <name evidence="17" type="ORF">C4B60_14185</name>
</gene>
<dbReference type="AlphaFoldDB" id="A0A2S5G9M1"/>
<feature type="transmembrane region" description="Helical" evidence="13">
    <location>
        <begin position="515"/>
        <end position="535"/>
    </location>
</feature>
<evidence type="ECO:0000256" key="9">
    <source>
        <dbReference type="ARBA" id="ARBA00022692"/>
    </source>
</evidence>
<evidence type="ECO:0000256" key="1">
    <source>
        <dbReference type="ARBA" id="ARBA00004429"/>
    </source>
</evidence>
<dbReference type="NCBIfam" id="TIGR00829">
    <property type="entry name" value="FRU"/>
    <property type="match status" value="1"/>
</dbReference>
<feature type="region of interest" description="Disordered" evidence="12">
    <location>
        <begin position="283"/>
        <end position="306"/>
    </location>
</feature>
<keyword evidence="4" id="KW-1003">Cell membrane</keyword>
<evidence type="ECO:0000259" key="14">
    <source>
        <dbReference type="PROSITE" id="PS51094"/>
    </source>
</evidence>
<dbReference type="Gene3D" id="3.40.50.2300">
    <property type="match status" value="1"/>
</dbReference>
<dbReference type="FunFam" id="3.40.50.2300:FF:000014">
    <property type="entry name" value="PTS system fructose-like transporter subunit IIB"/>
    <property type="match status" value="1"/>
</dbReference>
<evidence type="ECO:0000259" key="16">
    <source>
        <dbReference type="PROSITE" id="PS51104"/>
    </source>
</evidence>
<evidence type="ECO:0000256" key="11">
    <source>
        <dbReference type="ARBA" id="ARBA00023136"/>
    </source>
</evidence>
<keyword evidence="9 13" id="KW-0812">Transmembrane</keyword>
<dbReference type="PANTHER" id="PTHR30505:SF28">
    <property type="entry name" value="PTS SYSTEM 2-O-ALPHA-MANNOSYL-D-GLYCERATE-SPECIFIC EIIABC COMPONENT"/>
    <property type="match status" value="1"/>
</dbReference>
<dbReference type="GO" id="GO:0005351">
    <property type="term" value="F:carbohydrate:proton symporter activity"/>
    <property type="evidence" value="ECO:0007669"/>
    <property type="project" value="InterPro"/>
</dbReference>
<dbReference type="GO" id="GO:0005886">
    <property type="term" value="C:plasma membrane"/>
    <property type="evidence" value="ECO:0007669"/>
    <property type="project" value="UniProtKB-SubCell"/>
</dbReference>
<proteinExistence type="predicted"/>
<keyword evidence="10 13" id="KW-1133">Transmembrane helix</keyword>
<dbReference type="InterPro" id="IPR013011">
    <property type="entry name" value="PTS_EIIB_2"/>
</dbReference>
<keyword evidence="11 13" id="KW-0472">Membrane</keyword>
<dbReference type="PROSITE" id="PS51099">
    <property type="entry name" value="PTS_EIIB_TYPE_2"/>
    <property type="match status" value="1"/>
</dbReference>
<organism evidence="17 18">
    <name type="scientific">Jeotgalibacillus proteolyticus</name>
    <dbReference type="NCBI Taxonomy" id="2082395"/>
    <lineage>
        <taxon>Bacteria</taxon>
        <taxon>Bacillati</taxon>
        <taxon>Bacillota</taxon>
        <taxon>Bacilli</taxon>
        <taxon>Bacillales</taxon>
        <taxon>Caryophanaceae</taxon>
        <taxon>Jeotgalibacillus</taxon>
    </lineage>
</organism>
<evidence type="ECO:0000256" key="6">
    <source>
        <dbReference type="ARBA" id="ARBA00022597"/>
    </source>
</evidence>
<dbReference type="RefSeq" id="WP_104058680.1">
    <property type="nucleotide sequence ID" value="NZ_PREZ01000005.1"/>
</dbReference>
<dbReference type="GO" id="GO:0009401">
    <property type="term" value="P:phosphoenolpyruvate-dependent sugar phosphotransferase system"/>
    <property type="evidence" value="ECO:0007669"/>
    <property type="project" value="UniProtKB-KW"/>
</dbReference>
<feature type="transmembrane region" description="Helical" evidence="13">
    <location>
        <begin position="390"/>
        <end position="415"/>
    </location>
</feature>